<dbReference type="Gene3D" id="3.30.565.10">
    <property type="entry name" value="Histidine kinase-like ATPase, C-terminal domain"/>
    <property type="match status" value="1"/>
</dbReference>
<feature type="transmembrane region" description="Helical" evidence="1">
    <location>
        <begin position="191"/>
        <end position="208"/>
    </location>
</feature>
<keyword evidence="1" id="KW-0812">Transmembrane</keyword>
<evidence type="ECO:0000256" key="1">
    <source>
        <dbReference type="SAM" id="Phobius"/>
    </source>
</evidence>
<protein>
    <submittedName>
        <fullName evidence="3">Sensory histidine kinase DcuS</fullName>
    </submittedName>
</protein>
<keyword evidence="3" id="KW-0808">Transferase</keyword>
<dbReference type="GeneID" id="96228693"/>
<dbReference type="PANTHER" id="PTHR40448:SF1">
    <property type="entry name" value="TWO-COMPONENT SENSOR HISTIDINE KINASE"/>
    <property type="match status" value="1"/>
</dbReference>
<feature type="transmembrane region" description="Helical" evidence="1">
    <location>
        <begin position="123"/>
        <end position="143"/>
    </location>
</feature>
<reference evidence="3 4" key="1">
    <citation type="submission" date="2015-09" db="EMBL/GenBank/DDBJ databases">
        <authorList>
            <consortium name="Pathogen Informatics"/>
        </authorList>
    </citation>
    <scope>NUCLEOTIDE SEQUENCE [LARGE SCALE GENOMIC DNA]</scope>
    <source>
        <strain evidence="3 4">2789STDY5834914</strain>
    </source>
</reference>
<evidence type="ECO:0000259" key="2">
    <source>
        <dbReference type="Pfam" id="PF14501"/>
    </source>
</evidence>
<dbReference type="PANTHER" id="PTHR40448">
    <property type="entry name" value="TWO-COMPONENT SENSOR HISTIDINE KINASE"/>
    <property type="match status" value="1"/>
</dbReference>
<dbReference type="SUPFAM" id="SSF55874">
    <property type="entry name" value="ATPase domain of HSP90 chaperone/DNA topoisomerase II/histidine kinase"/>
    <property type="match status" value="1"/>
</dbReference>
<proteinExistence type="predicted"/>
<keyword evidence="1" id="KW-1133">Transmembrane helix</keyword>
<organism evidence="3 4">
    <name type="scientific">Dorea longicatena</name>
    <dbReference type="NCBI Taxonomy" id="88431"/>
    <lineage>
        <taxon>Bacteria</taxon>
        <taxon>Bacillati</taxon>
        <taxon>Bacillota</taxon>
        <taxon>Clostridia</taxon>
        <taxon>Lachnospirales</taxon>
        <taxon>Lachnospiraceae</taxon>
        <taxon>Dorea</taxon>
    </lineage>
</organism>
<dbReference type="Proteomes" id="UP000095485">
    <property type="component" value="Unassembled WGS sequence"/>
</dbReference>
<name>A0A174P9Q6_9FIRM</name>
<evidence type="ECO:0000313" key="3">
    <source>
        <dbReference type="EMBL" id="CUP54839.1"/>
    </source>
</evidence>
<sequence length="436" mass="50377">MWTNRVLMCGIDILLCLWAVYLFFFYFDIFFARKRKRYLSVIGITLFVIWQFGITTIISFPAYINIAVTIMFTFLAVMMTYEGRWWNKGVFVITFNAIWMLMETLCNYILITYCPQYAAVRQVGSFVSKIFFNAVILALKKVFTDDDIKELPVRYSILLVLIPTGSIYIMNNIFMLGFANNNGRTRINSTFTVLILLGMNILIFYVYMKLADDLRLRRMAAVYEQQLELCERHQQERELSMLQLRDIKHNMKNNLISILAYAENKEYEKMTGFIEEIMGEGGMVIASISNSGNIVIDSLIGYWYVTAQNKKIIFKTDICIPMIMPFKGADLSLILGNLLENAVEAAEKVEENKYINVKMKFDKNNLLLFVDNSYKGKLLKTRDNRLKSTKSDAENHGVGLASVYRAVAKYHGSVVIEDSEPGKFKIRIVLYSNVQE</sequence>
<keyword evidence="1" id="KW-0472">Membrane</keyword>
<feature type="transmembrane region" description="Helical" evidence="1">
    <location>
        <begin position="60"/>
        <end position="78"/>
    </location>
</feature>
<dbReference type="InterPro" id="IPR032834">
    <property type="entry name" value="NatK-like_C"/>
</dbReference>
<evidence type="ECO:0000313" key="4">
    <source>
        <dbReference type="Proteomes" id="UP000095485"/>
    </source>
</evidence>
<dbReference type="AlphaFoldDB" id="A0A174P9Q6"/>
<dbReference type="Pfam" id="PF14501">
    <property type="entry name" value="HATPase_c_5"/>
    <property type="match status" value="1"/>
</dbReference>
<accession>A0A174P9Q6</accession>
<dbReference type="OrthoDB" id="9156435at2"/>
<feature type="domain" description="Sensor histidine kinase NatK-like C-terminal" evidence="2">
    <location>
        <begin position="329"/>
        <end position="429"/>
    </location>
</feature>
<dbReference type="GO" id="GO:0042802">
    <property type="term" value="F:identical protein binding"/>
    <property type="evidence" value="ECO:0007669"/>
    <property type="project" value="TreeGrafter"/>
</dbReference>
<keyword evidence="3" id="KW-0418">Kinase</keyword>
<feature type="transmembrane region" description="Helical" evidence="1">
    <location>
        <begin position="90"/>
        <end position="111"/>
    </location>
</feature>
<dbReference type="InterPro" id="IPR036890">
    <property type="entry name" value="HATPase_C_sf"/>
</dbReference>
<dbReference type="RefSeq" id="WP_055056058.1">
    <property type="nucleotide sequence ID" value="NZ_CZAY01000009.1"/>
</dbReference>
<feature type="transmembrane region" description="Helical" evidence="1">
    <location>
        <begin position="6"/>
        <end position="26"/>
    </location>
</feature>
<dbReference type="EMBL" id="CZAY01000009">
    <property type="protein sequence ID" value="CUP54839.1"/>
    <property type="molecule type" value="Genomic_DNA"/>
</dbReference>
<gene>
    <name evidence="3" type="ORF">ERS852526_01396</name>
</gene>
<feature type="transmembrane region" description="Helical" evidence="1">
    <location>
        <begin position="155"/>
        <end position="179"/>
    </location>
</feature>
<dbReference type="CDD" id="cd16935">
    <property type="entry name" value="HATPase_AgrC-ComD-like"/>
    <property type="match status" value="1"/>
</dbReference>
<dbReference type="GO" id="GO:0016301">
    <property type="term" value="F:kinase activity"/>
    <property type="evidence" value="ECO:0007669"/>
    <property type="project" value="UniProtKB-KW"/>
</dbReference>